<dbReference type="WBParaSite" id="GPUH_0002703101-mRNA-1">
    <property type="protein sequence ID" value="GPUH_0002703101-mRNA-1"/>
    <property type="gene ID" value="GPUH_0002703101"/>
</dbReference>
<reference evidence="4" key="1">
    <citation type="submission" date="2016-06" db="UniProtKB">
        <authorList>
            <consortium name="WormBaseParasite"/>
        </authorList>
    </citation>
    <scope>IDENTIFICATION</scope>
</reference>
<dbReference type="AlphaFoldDB" id="A0A183F1B0"/>
<sequence length="90" mass="10216">MKFSRSEPLLPELVLPDGMDPDDDWRAMTEEEESLVQEEQSLKKEIEEEESICIDDELERQVAAEAAALEQQEVDEAEKVASGLCCIFDL</sequence>
<evidence type="ECO:0000256" key="1">
    <source>
        <dbReference type="SAM" id="MobiDB-lite"/>
    </source>
</evidence>
<feature type="region of interest" description="Disordered" evidence="1">
    <location>
        <begin position="1"/>
        <end position="22"/>
    </location>
</feature>
<dbReference type="Proteomes" id="UP000271098">
    <property type="component" value="Unassembled WGS sequence"/>
</dbReference>
<evidence type="ECO:0000313" key="2">
    <source>
        <dbReference type="EMBL" id="VDN49796.1"/>
    </source>
</evidence>
<protein>
    <submittedName>
        <fullName evidence="2 4">Uncharacterized protein</fullName>
    </submittedName>
</protein>
<evidence type="ECO:0000313" key="4">
    <source>
        <dbReference type="WBParaSite" id="GPUH_0002703101-mRNA-1"/>
    </source>
</evidence>
<dbReference type="EMBL" id="UYRT01116923">
    <property type="protein sequence ID" value="VDN49796.1"/>
    <property type="molecule type" value="Genomic_DNA"/>
</dbReference>
<organism evidence="4">
    <name type="scientific">Gongylonema pulchrum</name>
    <dbReference type="NCBI Taxonomy" id="637853"/>
    <lineage>
        <taxon>Eukaryota</taxon>
        <taxon>Metazoa</taxon>
        <taxon>Ecdysozoa</taxon>
        <taxon>Nematoda</taxon>
        <taxon>Chromadorea</taxon>
        <taxon>Rhabditida</taxon>
        <taxon>Spirurina</taxon>
        <taxon>Spiruromorpha</taxon>
        <taxon>Spiruroidea</taxon>
        <taxon>Gongylonematidae</taxon>
        <taxon>Gongylonema</taxon>
    </lineage>
</organism>
<name>A0A183F1B0_9BILA</name>
<proteinExistence type="predicted"/>
<evidence type="ECO:0000313" key="3">
    <source>
        <dbReference type="Proteomes" id="UP000271098"/>
    </source>
</evidence>
<keyword evidence="3" id="KW-1185">Reference proteome</keyword>
<gene>
    <name evidence="2" type="ORF">GPUH_LOCUS27001</name>
</gene>
<accession>A0A183F1B0</accession>
<reference evidence="2 3" key="2">
    <citation type="submission" date="2018-11" db="EMBL/GenBank/DDBJ databases">
        <authorList>
            <consortium name="Pathogen Informatics"/>
        </authorList>
    </citation>
    <scope>NUCLEOTIDE SEQUENCE [LARGE SCALE GENOMIC DNA]</scope>
</reference>